<gene>
    <name evidence="1" type="ORF">J2Z71_000069</name>
</gene>
<dbReference type="EMBL" id="JAGGLJ010000001">
    <property type="protein sequence ID" value="MBP2024554.1"/>
    <property type="molecule type" value="Genomic_DNA"/>
</dbReference>
<organism evidence="1 2">
    <name type="scientific">Peptoniphilus stercorisuis</name>
    <dbReference type="NCBI Taxonomy" id="1436965"/>
    <lineage>
        <taxon>Bacteria</taxon>
        <taxon>Bacillati</taxon>
        <taxon>Bacillota</taxon>
        <taxon>Tissierellia</taxon>
        <taxon>Tissierellales</taxon>
        <taxon>Peptoniphilaceae</taxon>
        <taxon>Peptoniphilus</taxon>
    </lineage>
</organism>
<sequence>MKKKENVCKFCGGVLFSKANICHNCKSKITRLGNNILDAGTSLFGGIKFNRKKGK</sequence>
<evidence type="ECO:0000313" key="1">
    <source>
        <dbReference type="EMBL" id="MBP2024554.1"/>
    </source>
</evidence>
<evidence type="ECO:0000313" key="2">
    <source>
        <dbReference type="Proteomes" id="UP001519306"/>
    </source>
</evidence>
<name>A0ABS4K9V9_9FIRM</name>
<protein>
    <submittedName>
        <fullName evidence="1">Amidophosphoribosyltransferase</fullName>
    </submittedName>
</protein>
<proteinExistence type="predicted"/>
<dbReference type="RefSeq" id="WP_210059859.1">
    <property type="nucleotide sequence ID" value="NZ_JAGGLJ010000001.1"/>
</dbReference>
<reference evidence="1 2" key="1">
    <citation type="submission" date="2021-03" db="EMBL/GenBank/DDBJ databases">
        <title>Genomic Encyclopedia of Type Strains, Phase IV (KMG-IV): sequencing the most valuable type-strain genomes for metagenomic binning, comparative biology and taxonomic classification.</title>
        <authorList>
            <person name="Goeker M."/>
        </authorList>
    </citation>
    <scope>NUCLEOTIDE SEQUENCE [LARGE SCALE GENOMIC DNA]</scope>
    <source>
        <strain evidence="1 2">DSM 27563</strain>
    </source>
</reference>
<comment type="caution">
    <text evidence="1">The sequence shown here is derived from an EMBL/GenBank/DDBJ whole genome shotgun (WGS) entry which is preliminary data.</text>
</comment>
<keyword evidence="2" id="KW-1185">Reference proteome</keyword>
<accession>A0ABS4K9V9</accession>
<dbReference type="Proteomes" id="UP001519306">
    <property type="component" value="Unassembled WGS sequence"/>
</dbReference>